<evidence type="ECO:0000313" key="2">
    <source>
        <dbReference type="Proteomes" id="UP000281372"/>
    </source>
</evidence>
<organism evidence="1 2">
    <name type="scientific">Pseudomonas cannabina</name>
    <dbReference type="NCBI Taxonomy" id="86840"/>
    <lineage>
        <taxon>Bacteria</taxon>
        <taxon>Pseudomonadati</taxon>
        <taxon>Pseudomonadota</taxon>
        <taxon>Gammaproteobacteria</taxon>
        <taxon>Pseudomonadales</taxon>
        <taxon>Pseudomonadaceae</taxon>
        <taxon>Pseudomonas</taxon>
    </lineage>
</organism>
<evidence type="ECO:0000313" key="1">
    <source>
        <dbReference type="EMBL" id="RMN21105.1"/>
    </source>
</evidence>
<protein>
    <submittedName>
        <fullName evidence="1">Uncharacterized protein</fullName>
    </submittedName>
</protein>
<reference evidence="1 2" key="1">
    <citation type="submission" date="2018-08" db="EMBL/GenBank/DDBJ databases">
        <title>Recombination of ecologically and evolutionarily significant loci maintains genetic cohesion in the Pseudomonas syringae species complex.</title>
        <authorList>
            <person name="Dillon M."/>
            <person name="Thakur S."/>
            <person name="Almeida R.N.D."/>
            <person name="Weir B.S."/>
            <person name="Guttman D.S."/>
        </authorList>
    </citation>
    <scope>NUCLEOTIDE SEQUENCE [LARGE SCALE GENOMIC DNA]</scope>
    <source>
        <strain evidence="1 2">ICMP 2821</strain>
    </source>
</reference>
<gene>
    <name evidence="1" type="ORF">ALQ64_02840</name>
</gene>
<dbReference type="Proteomes" id="UP000281372">
    <property type="component" value="Unassembled WGS sequence"/>
</dbReference>
<name>A0A3M3KFG9_PSECA</name>
<comment type="caution">
    <text evidence="1">The sequence shown here is derived from an EMBL/GenBank/DDBJ whole genome shotgun (WGS) entry which is preliminary data.</text>
</comment>
<accession>A0A3M3KFG9</accession>
<dbReference type="AlphaFoldDB" id="A0A3M3KFG9"/>
<dbReference type="EMBL" id="RBOW01000841">
    <property type="protein sequence ID" value="RMN21105.1"/>
    <property type="molecule type" value="Genomic_DNA"/>
</dbReference>
<sequence>MMRKLGSTWLAFLKGDSTEQNMKGVTERMNELIAEHDIEVINVETVYRTNWFGRPVEPCGLRVWWLAESPLTALELVQPLWDQIDT</sequence>
<proteinExistence type="predicted"/>